<keyword evidence="3 5" id="KW-1133">Transmembrane helix</keyword>
<organism evidence="7">
    <name type="scientific">Aerophobetes bacterium</name>
    <dbReference type="NCBI Taxonomy" id="2030807"/>
    <lineage>
        <taxon>Bacteria</taxon>
        <taxon>Candidatus Aerophobota</taxon>
    </lineage>
</organism>
<dbReference type="Proteomes" id="UP000885660">
    <property type="component" value="Unassembled WGS sequence"/>
</dbReference>
<keyword evidence="4 5" id="KW-0472">Membrane</keyword>
<feature type="transmembrane region" description="Helical" evidence="5">
    <location>
        <begin position="20"/>
        <end position="39"/>
    </location>
</feature>
<feature type="transmembrane region" description="Helical" evidence="5">
    <location>
        <begin position="219"/>
        <end position="240"/>
    </location>
</feature>
<comment type="caution">
    <text evidence="7">The sequence shown here is derived from an EMBL/GenBank/DDBJ whole genome shotgun (WGS) entry which is preliminary data.</text>
</comment>
<comment type="similarity">
    <text evidence="5">Belongs to the ABC-2 integral membrane protein family.</text>
</comment>
<evidence type="ECO:0000256" key="3">
    <source>
        <dbReference type="ARBA" id="ARBA00022989"/>
    </source>
</evidence>
<dbReference type="PRINTS" id="PR00164">
    <property type="entry name" value="ABC2TRNSPORT"/>
</dbReference>
<dbReference type="PANTHER" id="PTHR43332">
    <property type="entry name" value="INNER MEMBRANE TRANSPORT PERMEASE YADH-RELATED"/>
    <property type="match status" value="1"/>
</dbReference>
<reference evidence="7" key="1">
    <citation type="journal article" date="2020" name="mSystems">
        <title>Genome- and Community-Level Interaction Insights into Carbon Utilization and Element Cycling Functions of Hydrothermarchaeota in Hydrothermal Sediment.</title>
        <authorList>
            <person name="Zhou Z."/>
            <person name="Liu Y."/>
            <person name="Xu W."/>
            <person name="Pan J."/>
            <person name="Luo Z.H."/>
            <person name="Li M."/>
        </authorList>
    </citation>
    <scope>NUCLEOTIDE SEQUENCE [LARGE SCALE GENOMIC DNA]</scope>
    <source>
        <strain evidence="7">HyVt-219</strain>
    </source>
</reference>
<evidence type="ECO:0000313" key="7">
    <source>
        <dbReference type="EMBL" id="HDN85462.1"/>
    </source>
</evidence>
<comment type="subcellular location">
    <subcellularLocation>
        <location evidence="5">Cell membrane</location>
        <topology evidence="5">Multi-pass membrane protein</topology>
    </subcellularLocation>
    <subcellularLocation>
        <location evidence="1">Membrane</location>
        <topology evidence="1">Multi-pass membrane protein</topology>
    </subcellularLocation>
</comment>
<dbReference type="PIRSF" id="PIRSF006648">
    <property type="entry name" value="DrrB"/>
    <property type="match status" value="1"/>
</dbReference>
<gene>
    <name evidence="7" type="ORF">ENG47_06895</name>
</gene>
<evidence type="ECO:0000256" key="1">
    <source>
        <dbReference type="ARBA" id="ARBA00004141"/>
    </source>
</evidence>
<proteinExistence type="inferred from homology"/>
<dbReference type="PROSITE" id="PS51012">
    <property type="entry name" value="ABC_TM2"/>
    <property type="match status" value="1"/>
</dbReference>
<dbReference type="Pfam" id="PF01061">
    <property type="entry name" value="ABC2_membrane"/>
    <property type="match status" value="1"/>
</dbReference>
<keyword evidence="2 5" id="KW-0812">Transmembrane</keyword>
<keyword evidence="5" id="KW-1003">Cell membrane</keyword>
<feature type="transmembrane region" description="Helical" evidence="5">
    <location>
        <begin position="45"/>
        <end position="63"/>
    </location>
</feature>
<evidence type="ECO:0000256" key="4">
    <source>
        <dbReference type="ARBA" id="ARBA00023136"/>
    </source>
</evidence>
<evidence type="ECO:0000256" key="5">
    <source>
        <dbReference type="RuleBase" id="RU361157"/>
    </source>
</evidence>
<accession>A0A7V0N244</accession>
<dbReference type="EMBL" id="DRBC01000419">
    <property type="protein sequence ID" value="HDN85462.1"/>
    <property type="molecule type" value="Genomic_DNA"/>
</dbReference>
<evidence type="ECO:0000259" key="6">
    <source>
        <dbReference type="PROSITE" id="PS51012"/>
    </source>
</evidence>
<dbReference type="InterPro" id="IPR047817">
    <property type="entry name" value="ABC2_TM_bact-type"/>
</dbReference>
<sequence>MKPLIAIVFREMLILKRRFIKQLLSFSVSPLLFLITFGWGLRDKLSIKGLPYVVFILPGLIAMSSMRQSFALSTEINISRFYWKTFDEIQSTPITDLSYTTGEVISGVIRGWLATLVIVVISLIFRVVIPINNILFILSVSLNAFIFSSMAIITSMVVKAHADQGMLNNFVITPMAFLCGTFFPLKHYPFWVRQIVYLLPLTHSTRAIRASVLGYPFPYYSLFYMVAFACISFIIAVRVIRKSKD</sequence>
<dbReference type="InterPro" id="IPR052522">
    <property type="entry name" value="ABC-2_transport_permease"/>
</dbReference>
<feature type="transmembrane region" description="Helical" evidence="5">
    <location>
        <begin position="170"/>
        <end position="191"/>
    </location>
</feature>
<dbReference type="PANTHER" id="PTHR43332:SF2">
    <property type="entry name" value="INNER MEMBRANE TRANSPORT PERMEASE YADH"/>
    <property type="match status" value="1"/>
</dbReference>
<dbReference type="GO" id="GO:0043190">
    <property type="term" value="C:ATP-binding cassette (ABC) transporter complex"/>
    <property type="evidence" value="ECO:0007669"/>
    <property type="project" value="InterPro"/>
</dbReference>
<name>A0A7V0N244_UNCAE</name>
<feature type="transmembrane region" description="Helical" evidence="5">
    <location>
        <begin position="111"/>
        <end position="129"/>
    </location>
</feature>
<feature type="domain" description="ABC transmembrane type-2" evidence="6">
    <location>
        <begin position="21"/>
        <end position="243"/>
    </location>
</feature>
<keyword evidence="5" id="KW-0813">Transport</keyword>
<dbReference type="AlphaFoldDB" id="A0A7V0N244"/>
<dbReference type="InterPro" id="IPR013525">
    <property type="entry name" value="ABC2_TM"/>
</dbReference>
<dbReference type="InterPro" id="IPR000412">
    <property type="entry name" value="ABC_2_transport"/>
</dbReference>
<feature type="transmembrane region" description="Helical" evidence="5">
    <location>
        <begin position="135"/>
        <end position="158"/>
    </location>
</feature>
<evidence type="ECO:0000256" key="2">
    <source>
        <dbReference type="ARBA" id="ARBA00022692"/>
    </source>
</evidence>
<dbReference type="GO" id="GO:0140359">
    <property type="term" value="F:ABC-type transporter activity"/>
    <property type="evidence" value="ECO:0007669"/>
    <property type="project" value="InterPro"/>
</dbReference>
<protein>
    <recommendedName>
        <fullName evidence="5">Transport permease protein</fullName>
    </recommendedName>
</protein>